<evidence type="ECO:0000313" key="2">
    <source>
        <dbReference type="EMBL" id="GKV51278.1"/>
    </source>
</evidence>
<evidence type="ECO:0000256" key="1">
    <source>
        <dbReference type="SAM" id="MobiDB-lite"/>
    </source>
</evidence>
<reference evidence="2 3" key="1">
    <citation type="journal article" date="2021" name="Commun. Biol.">
        <title>The genome of Shorea leprosula (Dipterocarpaceae) highlights the ecological relevance of drought in aseasonal tropical rainforests.</title>
        <authorList>
            <person name="Ng K.K.S."/>
            <person name="Kobayashi M.J."/>
            <person name="Fawcett J.A."/>
            <person name="Hatakeyama M."/>
            <person name="Paape T."/>
            <person name="Ng C.H."/>
            <person name="Ang C.C."/>
            <person name="Tnah L.H."/>
            <person name="Lee C.T."/>
            <person name="Nishiyama T."/>
            <person name="Sese J."/>
            <person name="O'Brien M.J."/>
            <person name="Copetti D."/>
            <person name="Mohd Noor M.I."/>
            <person name="Ong R.C."/>
            <person name="Putra M."/>
            <person name="Sireger I.Z."/>
            <person name="Indrioko S."/>
            <person name="Kosugi Y."/>
            <person name="Izuno A."/>
            <person name="Isagi Y."/>
            <person name="Lee S.L."/>
            <person name="Shimizu K.K."/>
        </authorList>
    </citation>
    <scope>NUCLEOTIDE SEQUENCE [LARGE SCALE GENOMIC DNA]</scope>
    <source>
        <strain evidence="2">214</strain>
    </source>
</reference>
<comment type="caution">
    <text evidence="2">The sequence shown here is derived from an EMBL/GenBank/DDBJ whole genome shotgun (WGS) entry which is preliminary data.</text>
</comment>
<dbReference type="Proteomes" id="UP001054252">
    <property type="component" value="Unassembled WGS sequence"/>
</dbReference>
<dbReference type="PANTHER" id="PTHR35111">
    <property type="entry name" value="F10A5.9-RELATED"/>
    <property type="match status" value="1"/>
</dbReference>
<feature type="region of interest" description="Disordered" evidence="1">
    <location>
        <begin position="1"/>
        <end position="23"/>
    </location>
</feature>
<gene>
    <name evidence="2" type="ORF">SLEP1_g57945</name>
</gene>
<feature type="compositionally biased region" description="Basic residues" evidence="1">
    <location>
        <begin position="1"/>
        <end position="11"/>
    </location>
</feature>
<accession>A0AAV5MMR7</accession>
<keyword evidence="3" id="KW-1185">Reference proteome</keyword>
<dbReference type="AlphaFoldDB" id="A0AAV5MMR7"/>
<protein>
    <submittedName>
        <fullName evidence="2">Uncharacterized protein</fullName>
    </submittedName>
</protein>
<evidence type="ECO:0000313" key="3">
    <source>
        <dbReference type="Proteomes" id="UP001054252"/>
    </source>
</evidence>
<dbReference type="PANTHER" id="PTHR35111:SF1">
    <property type="entry name" value="OS04G0115900 PROTEIN"/>
    <property type="match status" value="1"/>
</dbReference>
<dbReference type="EMBL" id="BPVZ01000469">
    <property type="protein sequence ID" value="GKV51278.1"/>
    <property type="molecule type" value="Genomic_DNA"/>
</dbReference>
<sequence>MEKRSPQKRKSSNPFCIPRFRGNKNKRTLPMTLLERLREAAFGLIMLSALSKASNDGGSSPDLRPRKYYYPAHDQAYQSEAVADCIEFIKKKSLREENRDSTASTSDSTASTSSSTIDAAEVVRSSWS</sequence>
<feature type="compositionally biased region" description="Low complexity" evidence="1">
    <location>
        <begin position="101"/>
        <end position="120"/>
    </location>
</feature>
<proteinExistence type="predicted"/>
<name>A0AAV5MMR7_9ROSI</name>
<organism evidence="2 3">
    <name type="scientific">Rubroshorea leprosula</name>
    <dbReference type="NCBI Taxonomy" id="152421"/>
    <lineage>
        <taxon>Eukaryota</taxon>
        <taxon>Viridiplantae</taxon>
        <taxon>Streptophyta</taxon>
        <taxon>Embryophyta</taxon>
        <taxon>Tracheophyta</taxon>
        <taxon>Spermatophyta</taxon>
        <taxon>Magnoliopsida</taxon>
        <taxon>eudicotyledons</taxon>
        <taxon>Gunneridae</taxon>
        <taxon>Pentapetalae</taxon>
        <taxon>rosids</taxon>
        <taxon>malvids</taxon>
        <taxon>Malvales</taxon>
        <taxon>Dipterocarpaceae</taxon>
        <taxon>Rubroshorea</taxon>
    </lineage>
</organism>
<feature type="region of interest" description="Disordered" evidence="1">
    <location>
        <begin position="95"/>
        <end position="128"/>
    </location>
</feature>